<dbReference type="InterPro" id="IPR038765">
    <property type="entry name" value="Papain-like_cys_pep_sf"/>
</dbReference>
<name>A0ABN2EQ25_9ACTN</name>
<feature type="transmembrane region" description="Helical" evidence="2">
    <location>
        <begin position="142"/>
        <end position="160"/>
    </location>
</feature>
<organism evidence="4 5">
    <name type="scientific">Kribbella karoonensis</name>
    <dbReference type="NCBI Taxonomy" id="324851"/>
    <lineage>
        <taxon>Bacteria</taxon>
        <taxon>Bacillati</taxon>
        <taxon>Actinomycetota</taxon>
        <taxon>Actinomycetes</taxon>
        <taxon>Propionibacteriales</taxon>
        <taxon>Kribbellaceae</taxon>
        <taxon>Kribbella</taxon>
    </lineage>
</organism>
<feature type="transmembrane region" description="Helical" evidence="2">
    <location>
        <begin position="31"/>
        <end position="49"/>
    </location>
</feature>
<dbReference type="Pfam" id="PF01841">
    <property type="entry name" value="Transglut_core"/>
    <property type="match status" value="1"/>
</dbReference>
<dbReference type="EMBL" id="BAAAND010000013">
    <property type="protein sequence ID" value="GAA1614075.1"/>
    <property type="molecule type" value="Genomic_DNA"/>
</dbReference>
<proteinExistence type="predicted"/>
<dbReference type="PANTHER" id="PTHR42736:SF1">
    <property type="entry name" value="PROTEIN-GLUTAMINE GAMMA-GLUTAMYLTRANSFERASE"/>
    <property type="match status" value="1"/>
</dbReference>
<dbReference type="SMART" id="SM00460">
    <property type="entry name" value="TGc"/>
    <property type="match status" value="1"/>
</dbReference>
<feature type="compositionally biased region" description="Low complexity" evidence="1">
    <location>
        <begin position="564"/>
        <end position="580"/>
    </location>
</feature>
<sequence>MTGHARISIAAWGATALGSLVLTPVFSGPFLFVSVFLCALITGVGVLLQNLRIPRIVVPIVQLLVLVELLSLFFLHSTMKFGLFPWKATALEFNAQMADAMDSINRFSAPLPQDPHLTLFAVTVIAVTGFLIHVIAVQLRQAAWSGLLLLIMYTVPAATVHGGLPWLLFIPPAIGYIVLLSAEGRSRLSRWGRRISGVSHLDAAEPVEASALGQAGRRIGLTVVAIAALLPALLPSLPEGVIGNGLAGGSSGTGIGASISSTNPMLDMGRNLKRGENVVALTYKGGPSGGSYLRLTALDLFDGNTWQIAPRGQENRVTGDLTPPPGFNGDLSKVPLTTMDINVTRDLRSQLVPVPYPLHSISLKKDWNYDANALDVMSGNGGIVAGKKYKLTAYDIEPTPDQLHDSITTAAPDKYTMVVPERTPESIKQLAYRVTADAKDNKFEAAVLLQDWFRTGGGFTYSTQNVKGSGMAALEDFLLTSKSGYCEQFATGMALMARILGIPARVGIGFLPGTAGKDGVYTVRMHDMHAWPELYFQGTGWVRFEPTPSARVSTTPGWTVPADETTTPTTPTTTTEPTTPGAKQTAPIDKPRHDPNLSDQSGGTATGTGNWFSNGGGQAIAGGLGVLLLICIPWLVRTLTRRRRYLRPPGRAGAEGLWAEIRDTARDLDLDWSEISTPRQSGQWLVSQLPAETHPAARRLARGIEALRYAGDSNLELDLRDDAAAVRQALWAQAPARRRWRARLLPPSWRWYLSRGTTEASDLLDEFDLLLARLRSVLLPKRSTAGSHRG</sequence>
<keyword evidence="2" id="KW-0812">Transmembrane</keyword>
<keyword evidence="2" id="KW-0472">Membrane</keyword>
<evidence type="ECO:0000313" key="5">
    <source>
        <dbReference type="Proteomes" id="UP001500190"/>
    </source>
</evidence>
<dbReference type="PANTHER" id="PTHR42736">
    <property type="entry name" value="PROTEIN-GLUTAMINE GAMMA-GLUTAMYLTRANSFERASE"/>
    <property type="match status" value="1"/>
</dbReference>
<dbReference type="Pfam" id="PF11992">
    <property type="entry name" value="TgpA_N"/>
    <property type="match status" value="1"/>
</dbReference>
<dbReference type="InterPro" id="IPR002931">
    <property type="entry name" value="Transglutaminase-like"/>
</dbReference>
<dbReference type="Gene3D" id="3.10.620.30">
    <property type="match status" value="1"/>
</dbReference>
<dbReference type="SUPFAM" id="SSF54001">
    <property type="entry name" value="Cysteine proteinases"/>
    <property type="match status" value="1"/>
</dbReference>
<evidence type="ECO:0000256" key="2">
    <source>
        <dbReference type="SAM" id="Phobius"/>
    </source>
</evidence>
<feature type="transmembrane region" description="Helical" evidence="2">
    <location>
        <begin position="7"/>
        <end position="25"/>
    </location>
</feature>
<keyword evidence="5" id="KW-1185">Reference proteome</keyword>
<evidence type="ECO:0000313" key="4">
    <source>
        <dbReference type="EMBL" id="GAA1614075.1"/>
    </source>
</evidence>
<dbReference type="InterPro" id="IPR052901">
    <property type="entry name" value="Bact_TGase-like"/>
</dbReference>
<feature type="region of interest" description="Disordered" evidence="1">
    <location>
        <begin position="552"/>
        <end position="610"/>
    </location>
</feature>
<evidence type="ECO:0000259" key="3">
    <source>
        <dbReference type="SMART" id="SM00460"/>
    </source>
</evidence>
<gene>
    <name evidence="4" type="ORF">GCM10009742_76730</name>
</gene>
<dbReference type="InterPro" id="IPR021878">
    <property type="entry name" value="TgpA_N"/>
</dbReference>
<feature type="compositionally biased region" description="Polar residues" evidence="1">
    <location>
        <begin position="597"/>
        <end position="610"/>
    </location>
</feature>
<reference evidence="5" key="1">
    <citation type="journal article" date="2019" name="Int. J. Syst. Evol. Microbiol.">
        <title>The Global Catalogue of Microorganisms (GCM) 10K type strain sequencing project: providing services to taxonomists for standard genome sequencing and annotation.</title>
        <authorList>
            <consortium name="The Broad Institute Genomics Platform"/>
            <consortium name="The Broad Institute Genome Sequencing Center for Infectious Disease"/>
            <person name="Wu L."/>
            <person name="Ma J."/>
        </authorList>
    </citation>
    <scope>NUCLEOTIDE SEQUENCE [LARGE SCALE GENOMIC DNA]</scope>
    <source>
        <strain evidence="5">JCM 14304</strain>
    </source>
</reference>
<protein>
    <submittedName>
        <fullName evidence="4">DUF3488 and transglutaminase-like domain-containing protein</fullName>
    </submittedName>
</protein>
<accession>A0ABN2EQ25</accession>
<comment type="caution">
    <text evidence="4">The sequence shown here is derived from an EMBL/GenBank/DDBJ whole genome shotgun (WGS) entry which is preliminary data.</text>
</comment>
<feature type="transmembrane region" description="Helical" evidence="2">
    <location>
        <begin position="56"/>
        <end position="75"/>
    </location>
</feature>
<keyword evidence="2" id="KW-1133">Transmembrane helix</keyword>
<feature type="domain" description="Transglutaminase-like" evidence="3">
    <location>
        <begin position="478"/>
        <end position="548"/>
    </location>
</feature>
<feature type="transmembrane region" description="Helical" evidence="2">
    <location>
        <begin position="619"/>
        <end position="636"/>
    </location>
</feature>
<evidence type="ECO:0000256" key="1">
    <source>
        <dbReference type="SAM" id="MobiDB-lite"/>
    </source>
</evidence>
<dbReference type="RefSeq" id="WP_344201085.1">
    <property type="nucleotide sequence ID" value="NZ_BAAAND010000013.1"/>
</dbReference>
<dbReference type="Proteomes" id="UP001500190">
    <property type="component" value="Unassembled WGS sequence"/>
</dbReference>
<feature type="transmembrane region" description="Helical" evidence="2">
    <location>
        <begin position="117"/>
        <end position="135"/>
    </location>
</feature>